<dbReference type="Proteomes" id="UP001249851">
    <property type="component" value="Unassembled WGS sequence"/>
</dbReference>
<evidence type="ECO:0000313" key="1">
    <source>
        <dbReference type="EMBL" id="KAK2554894.1"/>
    </source>
</evidence>
<gene>
    <name evidence="1" type="ORF">P5673_023565</name>
</gene>
<sequence length="137" mass="15761">MDALYGHATEPIPHRVSRVRRPNVARELAGARLERLRSKKKARAGFASNVTVKIREITELLTDGRNLSTVKEKLVHAVIAFDRLKEAHFDYWSEVKDASGIAECRDYWVKQNENFGAFRQQVDDWMALAELRSSYKS</sequence>
<reference evidence="1" key="1">
    <citation type="journal article" date="2023" name="G3 (Bethesda)">
        <title>Whole genome assembly and annotation of the endangered Caribbean coral Acropora cervicornis.</title>
        <authorList>
            <person name="Selwyn J.D."/>
            <person name="Vollmer S.V."/>
        </authorList>
    </citation>
    <scope>NUCLEOTIDE SEQUENCE</scope>
    <source>
        <strain evidence="1">K2</strain>
    </source>
</reference>
<comment type="caution">
    <text evidence="1">The sequence shown here is derived from an EMBL/GenBank/DDBJ whole genome shotgun (WGS) entry which is preliminary data.</text>
</comment>
<dbReference type="EMBL" id="JARQWQ010000066">
    <property type="protein sequence ID" value="KAK2554894.1"/>
    <property type="molecule type" value="Genomic_DNA"/>
</dbReference>
<protein>
    <submittedName>
        <fullName evidence="1">Uncharacterized protein</fullName>
    </submittedName>
</protein>
<evidence type="ECO:0000313" key="2">
    <source>
        <dbReference type="Proteomes" id="UP001249851"/>
    </source>
</evidence>
<accession>A0AAD9Q566</accession>
<dbReference type="AlphaFoldDB" id="A0AAD9Q566"/>
<proteinExistence type="predicted"/>
<organism evidence="1 2">
    <name type="scientific">Acropora cervicornis</name>
    <name type="common">Staghorn coral</name>
    <dbReference type="NCBI Taxonomy" id="6130"/>
    <lineage>
        <taxon>Eukaryota</taxon>
        <taxon>Metazoa</taxon>
        <taxon>Cnidaria</taxon>
        <taxon>Anthozoa</taxon>
        <taxon>Hexacorallia</taxon>
        <taxon>Scleractinia</taxon>
        <taxon>Astrocoeniina</taxon>
        <taxon>Acroporidae</taxon>
        <taxon>Acropora</taxon>
    </lineage>
</organism>
<keyword evidence="2" id="KW-1185">Reference proteome</keyword>
<reference evidence="1" key="2">
    <citation type="journal article" date="2023" name="Science">
        <title>Genomic signatures of disease resistance in endangered staghorn corals.</title>
        <authorList>
            <person name="Vollmer S.V."/>
            <person name="Selwyn J.D."/>
            <person name="Despard B.A."/>
            <person name="Roesel C.L."/>
        </authorList>
    </citation>
    <scope>NUCLEOTIDE SEQUENCE</scope>
    <source>
        <strain evidence="1">K2</strain>
    </source>
</reference>
<name>A0AAD9Q566_ACRCE</name>